<dbReference type="PANTHER" id="PTHR23046:SF2">
    <property type="entry name" value="PHOSPHORIBOSYLAMINOIMIDAZOLE CARBOXYLASE"/>
    <property type="match status" value="1"/>
</dbReference>
<name>S7TFA8_9BACT</name>
<reference evidence="7 8" key="1">
    <citation type="journal article" date="2013" name="Genome Announc.">
        <title>Draft genome sequences for three mercury-methylating, sulfate-reducing bacteria.</title>
        <authorList>
            <person name="Brown S.D."/>
            <person name="Hurt R.A.Jr."/>
            <person name="Gilmour C.C."/>
            <person name="Elias D.A."/>
        </authorList>
    </citation>
    <scope>NUCLEOTIDE SEQUENCE [LARGE SCALE GENOMIC DNA]</scope>
    <source>
        <strain evidence="7 8">DSM 16529</strain>
    </source>
</reference>
<dbReference type="EMBL" id="ATHI01000004">
    <property type="protein sequence ID" value="EPR35426.1"/>
    <property type="molecule type" value="Genomic_DNA"/>
</dbReference>
<dbReference type="InterPro" id="IPR024694">
    <property type="entry name" value="PurE_prokaryotes"/>
</dbReference>
<evidence type="ECO:0000256" key="1">
    <source>
        <dbReference type="ARBA" id="ARBA00022755"/>
    </source>
</evidence>
<dbReference type="NCBIfam" id="TIGR01162">
    <property type="entry name" value="purE"/>
    <property type="match status" value="1"/>
</dbReference>
<dbReference type="SUPFAM" id="SSF52255">
    <property type="entry name" value="N5-CAIR mutase (phosphoribosylaminoimidazole carboxylase, PurE)"/>
    <property type="match status" value="1"/>
</dbReference>
<comment type="similarity">
    <text evidence="3">Belongs to the AIR carboxylase family. Class I subfamily.</text>
</comment>
<proteinExistence type="inferred from homology"/>
<keyword evidence="8" id="KW-1185">Reference proteome</keyword>
<feature type="binding site" evidence="3 5">
    <location>
        <position position="10"/>
    </location>
    <ligand>
        <name>substrate</name>
    </ligand>
</feature>
<evidence type="ECO:0000256" key="5">
    <source>
        <dbReference type="PIRSR" id="PIRSR001338-1"/>
    </source>
</evidence>
<keyword evidence="1 3" id="KW-0658">Purine biosynthesis</keyword>
<comment type="catalytic activity">
    <reaction evidence="3 4">
        <text>5-carboxyamino-1-(5-phospho-D-ribosyl)imidazole + H(+) = 5-amino-1-(5-phospho-D-ribosyl)imidazole-4-carboxylate</text>
        <dbReference type="Rhea" id="RHEA:13193"/>
        <dbReference type="ChEBI" id="CHEBI:15378"/>
        <dbReference type="ChEBI" id="CHEBI:58730"/>
        <dbReference type="ChEBI" id="CHEBI:77657"/>
        <dbReference type="EC" id="5.4.99.18"/>
    </reaction>
</comment>
<organism evidence="7 8">
    <name type="scientific">Alkalidesulfovibrio alkalitolerans DSM 16529</name>
    <dbReference type="NCBI Taxonomy" id="1121439"/>
    <lineage>
        <taxon>Bacteria</taxon>
        <taxon>Pseudomonadati</taxon>
        <taxon>Thermodesulfobacteriota</taxon>
        <taxon>Desulfovibrionia</taxon>
        <taxon>Desulfovibrionales</taxon>
        <taxon>Desulfovibrionaceae</taxon>
        <taxon>Alkalidesulfovibrio</taxon>
    </lineage>
</organism>
<dbReference type="PIRSF" id="PIRSF001338">
    <property type="entry name" value="AIR_carboxylase"/>
    <property type="match status" value="1"/>
</dbReference>
<comment type="function">
    <text evidence="3 4">Catalyzes the conversion of N5-carboxyaminoimidazole ribonucleotide (N5-CAIR) to 4-carboxy-5-aminoimidazole ribonucleotide (CAIR).</text>
</comment>
<dbReference type="eggNOG" id="COG0041">
    <property type="taxonomic scope" value="Bacteria"/>
</dbReference>
<feature type="binding site" evidence="3 5">
    <location>
        <position position="40"/>
    </location>
    <ligand>
        <name>substrate</name>
    </ligand>
</feature>
<comment type="pathway">
    <text evidence="3 4">Purine metabolism; IMP biosynthesis via de novo pathway; 5-amino-1-(5-phospho-D-ribosyl)imidazole-4-carboxylate from 5-amino-1-(5-phospho-D-ribosyl)imidazole (N5-CAIR route): step 2/2.</text>
</comment>
<dbReference type="AlphaFoldDB" id="S7TFA8"/>
<dbReference type="Gene3D" id="3.40.50.1970">
    <property type="match status" value="1"/>
</dbReference>
<evidence type="ECO:0000259" key="6">
    <source>
        <dbReference type="SMART" id="SM01001"/>
    </source>
</evidence>
<dbReference type="SMART" id="SM01001">
    <property type="entry name" value="AIRC"/>
    <property type="match status" value="1"/>
</dbReference>
<dbReference type="EC" id="5.4.99.18" evidence="3 4"/>
<dbReference type="STRING" id="1121439.dsat_2127"/>
<dbReference type="Proteomes" id="UP000014975">
    <property type="component" value="Unassembled WGS sequence"/>
</dbReference>
<dbReference type="InterPro" id="IPR000031">
    <property type="entry name" value="PurE_dom"/>
</dbReference>
<evidence type="ECO:0000313" key="8">
    <source>
        <dbReference type="Proteomes" id="UP000014975"/>
    </source>
</evidence>
<dbReference type="RefSeq" id="WP_020886013.1">
    <property type="nucleotide sequence ID" value="NZ_ATHI01000004.1"/>
</dbReference>
<protein>
    <recommendedName>
        <fullName evidence="3 4">N5-carboxyaminoimidazole ribonucleotide mutase</fullName>
        <shortName evidence="3 4">N5-CAIR mutase</shortName>
        <ecNumber evidence="3 4">5.4.99.18</ecNumber>
    </recommendedName>
    <alternativeName>
        <fullName evidence="3">5-(carboxyamino)imidazole ribonucleotide mutase</fullName>
    </alternativeName>
</protein>
<keyword evidence="2 3" id="KW-0413">Isomerase</keyword>
<evidence type="ECO:0000256" key="3">
    <source>
        <dbReference type="HAMAP-Rule" id="MF_01929"/>
    </source>
</evidence>
<dbReference type="GO" id="GO:0006189">
    <property type="term" value="P:'de novo' IMP biosynthetic process"/>
    <property type="evidence" value="ECO:0007669"/>
    <property type="project" value="UniProtKB-UniRule"/>
</dbReference>
<feature type="domain" description="PurE" evidence="6">
    <location>
        <begin position="2"/>
        <end position="153"/>
    </location>
</feature>
<gene>
    <name evidence="3" type="primary">purE</name>
    <name evidence="7" type="ORF">dsat_2127</name>
</gene>
<evidence type="ECO:0000256" key="2">
    <source>
        <dbReference type="ARBA" id="ARBA00023235"/>
    </source>
</evidence>
<dbReference type="InterPro" id="IPR033747">
    <property type="entry name" value="PurE_ClassI"/>
</dbReference>
<dbReference type="GO" id="GO:0034023">
    <property type="term" value="F:5-(carboxyamino)imidazole ribonucleotide mutase activity"/>
    <property type="evidence" value="ECO:0007669"/>
    <property type="project" value="UniProtKB-UniRule"/>
</dbReference>
<dbReference type="PANTHER" id="PTHR23046">
    <property type="entry name" value="PHOSPHORIBOSYLAMINOIMIDAZOLE CARBOXYLASE CATALYTIC SUBUNIT"/>
    <property type="match status" value="1"/>
</dbReference>
<dbReference type="HAMAP" id="MF_01929">
    <property type="entry name" value="PurE_classI"/>
    <property type="match status" value="1"/>
</dbReference>
<sequence length="166" mass="17247">MTKVAIFIGSISDEEKMRPCAETLKELGVPCLFTVSSAHRTPERTKRLVAELEASGCQVFICAAGMAAHLAGAVAAATTRPVLGVPIDASPLGGMDALLATVQMPPGFPVGTLALDKAGAKNAAYLAAQILALSDPELAKKLLAVREKFKADVDKAAADLEARFKS</sequence>
<comment type="caution">
    <text evidence="7">The sequence shown here is derived from an EMBL/GenBank/DDBJ whole genome shotgun (WGS) entry which is preliminary data.</text>
</comment>
<dbReference type="OrthoDB" id="9791908at2"/>
<dbReference type="PATRIC" id="fig|1121439.3.peg.514"/>
<dbReference type="UniPathway" id="UPA00074">
    <property type="reaction ID" value="UER00943"/>
</dbReference>
<evidence type="ECO:0000256" key="4">
    <source>
        <dbReference type="PIRNR" id="PIRNR001338"/>
    </source>
</evidence>
<evidence type="ECO:0000313" key="7">
    <source>
        <dbReference type="EMBL" id="EPR35426.1"/>
    </source>
</evidence>
<dbReference type="Pfam" id="PF00731">
    <property type="entry name" value="AIRC"/>
    <property type="match status" value="1"/>
</dbReference>
<accession>S7TFA8</accession>
<feature type="binding site" evidence="3 5">
    <location>
        <position position="13"/>
    </location>
    <ligand>
        <name>substrate</name>
    </ligand>
</feature>